<protein>
    <submittedName>
        <fullName evidence="1">Uncharacterized protein</fullName>
    </submittedName>
</protein>
<evidence type="ECO:0000313" key="1">
    <source>
        <dbReference type="EMBL" id="PIT96033.1"/>
    </source>
</evidence>
<sequence>MLKLTGTIKKEELKDYTRKDGTQAKLRELYIEPDGSIYPIKVNVSDLELKVGKVGDKVTIDVEIFPFYFMDKKRRKAFVDYYIPAK</sequence>
<proteinExistence type="predicted"/>
<gene>
    <name evidence="1" type="ORF">COT94_02085</name>
</gene>
<accession>A0A2M6WTB7</accession>
<comment type="caution">
    <text evidence="1">The sequence shown here is derived from an EMBL/GenBank/DDBJ whole genome shotgun (WGS) entry which is preliminary data.</text>
</comment>
<dbReference type="Proteomes" id="UP000228533">
    <property type="component" value="Unassembled WGS sequence"/>
</dbReference>
<reference evidence="2" key="1">
    <citation type="submission" date="2017-09" db="EMBL/GenBank/DDBJ databases">
        <title>Depth-based differentiation of microbial function through sediment-hosted aquifers and enrichment of novel symbionts in the deep terrestrial subsurface.</title>
        <authorList>
            <person name="Probst A.J."/>
            <person name="Ladd B."/>
            <person name="Jarett J.K."/>
            <person name="Geller-Mcgrath D.E."/>
            <person name="Sieber C.M.K."/>
            <person name="Emerson J.B."/>
            <person name="Anantharaman K."/>
            <person name="Thomas B.C."/>
            <person name="Malmstrom R."/>
            <person name="Stieglmeier M."/>
            <person name="Klingl A."/>
            <person name="Woyke T."/>
            <person name="Ryan C.M."/>
            <person name="Banfield J.F."/>
        </authorList>
    </citation>
    <scope>NUCLEOTIDE SEQUENCE [LARGE SCALE GENOMIC DNA]</scope>
</reference>
<name>A0A2M6WTB7_9BACT</name>
<organism evidence="1 2">
    <name type="scientific">Candidatus Falkowbacteria bacterium CG10_big_fil_rev_8_21_14_0_10_37_14</name>
    <dbReference type="NCBI Taxonomy" id="1974561"/>
    <lineage>
        <taxon>Bacteria</taxon>
        <taxon>Candidatus Falkowiibacteriota</taxon>
    </lineage>
</organism>
<dbReference type="EMBL" id="PFAM01000013">
    <property type="protein sequence ID" value="PIT96033.1"/>
    <property type="molecule type" value="Genomic_DNA"/>
</dbReference>
<dbReference type="AlphaFoldDB" id="A0A2M6WTB7"/>
<evidence type="ECO:0000313" key="2">
    <source>
        <dbReference type="Proteomes" id="UP000228533"/>
    </source>
</evidence>